<organism evidence="2 3">
    <name type="scientific">Purpureocillium lilacinum</name>
    <name type="common">Paecilomyces lilacinus</name>
    <dbReference type="NCBI Taxonomy" id="33203"/>
    <lineage>
        <taxon>Eukaryota</taxon>
        <taxon>Fungi</taxon>
        <taxon>Dikarya</taxon>
        <taxon>Ascomycota</taxon>
        <taxon>Pezizomycotina</taxon>
        <taxon>Sordariomycetes</taxon>
        <taxon>Hypocreomycetidae</taxon>
        <taxon>Hypocreales</taxon>
        <taxon>Ophiocordycipitaceae</taxon>
        <taxon>Purpureocillium</taxon>
    </lineage>
</organism>
<feature type="region of interest" description="Disordered" evidence="1">
    <location>
        <begin position="74"/>
        <end position="176"/>
    </location>
</feature>
<evidence type="ECO:0000313" key="3">
    <source>
        <dbReference type="Proteomes" id="UP001287286"/>
    </source>
</evidence>
<feature type="region of interest" description="Disordered" evidence="1">
    <location>
        <begin position="1"/>
        <end position="25"/>
    </location>
</feature>
<feature type="compositionally biased region" description="Low complexity" evidence="1">
    <location>
        <begin position="141"/>
        <end position="157"/>
    </location>
</feature>
<dbReference type="EMBL" id="JAWRVI010000113">
    <property type="protein sequence ID" value="KAK4076834.1"/>
    <property type="molecule type" value="Genomic_DNA"/>
</dbReference>
<evidence type="ECO:0000313" key="2">
    <source>
        <dbReference type="EMBL" id="KAK4076834.1"/>
    </source>
</evidence>
<dbReference type="Proteomes" id="UP001287286">
    <property type="component" value="Unassembled WGS sequence"/>
</dbReference>
<reference evidence="2 3" key="1">
    <citation type="journal article" date="2024" name="Microbiol. Resour. Announc.">
        <title>Genome annotations for the ascomycete fungi Trichoderma harzianum, Trichoderma aggressivum, and Purpureocillium lilacinum.</title>
        <authorList>
            <person name="Beijen E.P.W."/>
            <person name="Ohm R.A."/>
        </authorList>
    </citation>
    <scope>NUCLEOTIDE SEQUENCE [LARGE SCALE GENOMIC DNA]</scope>
    <source>
        <strain evidence="2 3">CBS 150709</strain>
    </source>
</reference>
<sequence length="309" mass="34221">MGRVHEHSVQEKAKARKSGPSVRQKTEDLGRLANIFAATVHWDPTHLCFRAAVHLPEGETVPDMNQLIADALAGRNSQQAQRQRRRQLQSKPFTHREERQQALRRSTWKRGAQRSAPRTSVDLYDFPDSSADEAEPATRDSPGGSSGRRPSVSNSVRATESHDLAEAPEHTTDDTTVPIVDSIEPTELGPSQNSGAADISQLENDMAWIRDTSFDFSTDLLTDFFANDGAVERQSTTPGPPRTQANPTAPPKMKDAPTRPVPGTAWRRLARDSLMLLDNILSSHTRKAPLPGRAADRALHSYQDRKHVH</sequence>
<name>A0ABR0BH33_PURLI</name>
<feature type="compositionally biased region" description="Polar residues" evidence="1">
    <location>
        <begin position="233"/>
        <end position="247"/>
    </location>
</feature>
<feature type="region of interest" description="Disordered" evidence="1">
    <location>
        <begin position="231"/>
        <end position="263"/>
    </location>
</feature>
<gene>
    <name evidence="2" type="ORF">Purlil1_12567</name>
</gene>
<feature type="compositionally biased region" description="Basic and acidic residues" evidence="1">
    <location>
        <begin position="159"/>
        <end position="173"/>
    </location>
</feature>
<feature type="compositionally biased region" description="Basic and acidic residues" evidence="1">
    <location>
        <begin position="1"/>
        <end position="13"/>
    </location>
</feature>
<evidence type="ECO:0000256" key="1">
    <source>
        <dbReference type="SAM" id="MobiDB-lite"/>
    </source>
</evidence>
<comment type="caution">
    <text evidence="2">The sequence shown here is derived from an EMBL/GenBank/DDBJ whole genome shotgun (WGS) entry which is preliminary data.</text>
</comment>
<proteinExistence type="predicted"/>
<protein>
    <submittedName>
        <fullName evidence="2">Uncharacterized protein</fullName>
    </submittedName>
</protein>
<keyword evidence="3" id="KW-1185">Reference proteome</keyword>
<accession>A0ABR0BH33</accession>